<feature type="domain" description="Fe/B12 periplasmic-binding" evidence="5">
    <location>
        <begin position="12"/>
        <end position="282"/>
    </location>
</feature>
<dbReference type="GO" id="GO:0030288">
    <property type="term" value="C:outer membrane-bounded periplasmic space"/>
    <property type="evidence" value="ECO:0007669"/>
    <property type="project" value="TreeGrafter"/>
</dbReference>
<evidence type="ECO:0000259" key="5">
    <source>
        <dbReference type="PROSITE" id="PS50983"/>
    </source>
</evidence>
<dbReference type="PANTHER" id="PTHR30532">
    <property type="entry name" value="IRON III DICITRATE-BINDING PERIPLASMIC PROTEIN"/>
    <property type="match status" value="1"/>
</dbReference>
<reference evidence="6" key="1">
    <citation type="submission" date="2019-12" db="EMBL/GenBank/DDBJ databases">
        <title>High-Quality draft genome sequences of three cyanobacteria isolated from the limestone walls of the Old Cathedral of Coimbra.</title>
        <authorList>
            <person name="Tiago I."/>
            <person name="Soares F."/>
            <person name="Portugal A."/>
        </authorList>
    </citation>
    <scope>NUCLEOTIDE SEQUENCE</scope>
    <source>
        <strain evidence="6">A</strain>
    </source>
</reference>
<comment type="subcellular location">
    <subcellularLocation>
        <location evidence="1">Cell envelope</location>
    </subcellularLocation>
</comment>
<gene>
    <name evidence="6" type="ORF">GS601_09140</name>
</gene>
<dbReference type="InterPro" id="IPR051313">
    <property type="entry name" value="Bact_iron-sidero_bind"/>
</dbReference>
<evidence type="ECO:0000313" key="7">
    <source>
        <dbReference type="Proteomes" id="UP000646053"/>
    </source>
</evidence>
<dbReference type="GO" id="GO:1901678">
    <property type="term" value="P:iron coordination entity transport"/>
    <property type="evidence" value="ECO:0007669"/>
    <property type="project" value="UniProtKB-ARBA"/>
</dbReference>
<protein>
    <submittedName>
        <fullName evidence="6">ABC transporter substrate-binding protein</fullName>
    </submittedName>
</protein>
<evidence type="ECO:0000256" key="2">
    <source>
        <dbReference type="ARBA" id="ARBA00008814"/>
    </source>
</evidence>
<sequence length="282" mass="31547">MGKSCISNNPKRIVTVQSPFLGHLFALDIKPIGSTSQLGVEQEELTAKYLSNKTFLGNKTVGIEHIGRTRSPNLEKLLQLKPDLILAWDQASTIYPLLSQISPTVVVSSSYITPNWKENFNFIAKVLKKEAAAQQALNHYYQRIEKLKIALGDRYKGKTISVGGGSNLMFTYAKNSFIGTILDDIGLQRPNPQNVITRNGGIYNISEEKLEEVDGDVFFFLGFSNGDKEAFEKLQQKPLWKKLKLAQQRQVYFVDGFTWVGGNLLAADAVLDDLEKYLVNTP</sequence>
<comment type="caution">
    <text evidence="6">The sequence shown here is derived from an EMBL/GenBank/DDBJ whole genome shotgun (WGS) entry which is preliminary data.</text>
</comment>
<evidence type="ECO:0000256" key="1">
    <source>
        <dbReference type="ARBA" id="ARBA00004196"/>
    </source>
</evidence>
<dbReference type="SUPFAM" id="SSF53807">
    <property type="entry name" value="Helical backbone' metal receptor"/>
    <property type="match status" value="1"/>
</dbReference>
<dbReference type="AlphaFoldDB" id="A0A8J8CI75"/>
<evidence type="ECO:0000256" key="4">
    <source>
        <dbReference type="ARBA" id="ARBA00022729"/>
    </source>
</evidence>
<evidence type="ECO:0000256" key="3">
    <source>
        <dbReference type="ARBA" id="ARBA00022448"/>
    </source>
</evidence>
<dbReference type="CDD" id="cd01146">
    <property type="entry name" value="FhuD"/>
    <property type="match status" value="1"/>
</dbReference>
<dbReference type="PANTHER" id="PTHR30532:SF25">
    <property type="entry name" value="IRON(III) DICITRATE-BINDING PERIPLASMIC PROTEIN"/>
    <property type="match status" value="1"/>
</dbReference>
<name>A0A8J8CI75_9CYAN</name>
<keyword evidence="3" id="KW-0813">Transport</keyword>
<dbReference type="Proteomes" id="UP000646053">
    <property type="component" value="Unassembled WGS sequence"/>
</dbReference>
<keyword evidence="4" id="KW-0732">Signal</keyword>
<comment type="similarity">
    <text evidence="2">Belongs to the bacterial solute-binding protein 8 family.</text>
</comment>
<dbReference type="Pfam" id="PF01497">
    <property type="entry name" value="Peripla_BP_2"/>
    <property type="match status" value="1"/>
</dbReference>
<dbReference type="Gene3D" id="3.40.50.1980">
    <property type="entry name" value="Nitrogenase molybdenum iron protein domain"/>
    <property type="match status" value="2"/>
</dbReference>
<dbReference type="EMBL" id="WVIE01000008">
    <property type="protein sequence ID" value="NDJ17449.1"/>
    <property type="molecule type" value="Genomic_DNA"/>
</dbReference>
<dbReference type="InterPro" id="IPR002491">
    <property type="entry name" value="ABC_transptr_periplasmic_BD"/>
</dbReference>
<proteinExistence type="inferred from homology"/>
<evidence type="ECO:0000313" key="6">
    <source>
        <dbReference type="EMBL" id="NDJ17449.1"/>
    </source>
</evidence>
<organism evidence="6 7">
    <name type="scientific">Myxacorys almedinensis A</name>
    <dbReference type="NCBI Taxonomy" id="2690445"/>
    <lineage>
        <taxon>Bacteria</taxon>
        <taxon>Bacillati</taxon>
        <taxon>Cyanobacteriota</taxon>
        <taxon>Cyanophyceae</taxon>
        <taxon>Leptolyngbyales</taxon>
        <taxon>Leptolyngbyaceae</taxon>
        <taxon>Myxacorys</taxon>
        <taxon>Myxacorys almedinensis</taxon>
    </lineage>
</organism>
<accession>A0A8J8CI75</accession>
<keyword evidence="7" id="KW-1185">Reference proteome</keyword>
<dbReference type="PROSITE" id="PS50983">
    <property type="entry name" value="FE_B12_PBP"/>
    <property type="match status" value="1"/>
</dbReference>